<dbReference type="GO" id="GO:0005634">
    <property type="term" value="C:nucleus"/>
    <property type="evidence" value="ECO:0007669"/>
    <property type="project" value="UniProtKB-SubCell"/>
</dbReference>
<sequence>DYVLKRFQFLSILKIPQLPHSFQFLQLVYSFLILDLLHILHPSSSPSPSIPPSPVSSCTSPPFVYSRSLPCSPTPSIIVPAVDIEEEARKDDKSIETEKISSVEVVQIAVPVDPVPGESGESIEHKVMVREKTIIKEKIETVEEAHEPIVTNLAGPVNTDSLKLEALKPDLSMEDVMEDMIEVLEPEHLEQLAIDSIGDDIEGEFLNDSISKVDTDAHEQETEADDDSTMVFGEEHLEVQLEENEKYETVSIVDATEMVEILEAEFDTEDTTQGECDENVAEVTRRPVQETRRAAQQTRRRRRSKISGKELYKSLLTECTICHKNIERNRLEGHLNRHAGRRPYSCPTEGCTARFHCKHACRLHVRCRHGTESFPCQKCDKVYKAKRDLLGHMRETHSEPRFVCDICPKKFTTKSRLKQHRHYHTNERNHPCHICNMSFFNNFQLKVHMRSHTKISPYRCTICTKEFRYRHMAKEHLTKDHGIENSAQKDWVIQFPEPDPEEVDIVEGDTNMVRYNVQRLIEPNDDDAVNVGTMN</sequence>
<feature type="domain" description="C2H2-type" evidence="10">
    <location>
        <begin position="402"/>
        <end position="429"/>
    </location>
</feature>
<dbReference type="PROSITE" id="PS00028">
    <property type="entry name" value="ZINC_FINGER_C2H2_1"/>
    <property type="match status" value="4"/>
</dbReference>
<dbReference type="InterPro" id="IPR036236">
    <property type="entry name" value="Znf_C2H2_sf"/>
</dbReference>
<dbReference type="Proteomes" id="UP000075884">
    <property type="component" value="Unassembled WGS sequence"/>
</dbReference>
<evidence type="ECO:0000256" key="6">
    <source>
        <dbReference type="ARBA" id="ARBA00023015"/>
    </source>
</evidence>
<reference evidence="12" key="1">
    <citation type="submission" date="2013-03" db="EMBL/GenBank/DDBJ databases">
        <title>The Genome Sequence of Anopheles dirus WRAIR2.</title>
        <authorList>
            <consortium name="The Broad Institute Genomics Platform"/>
            <person name="Neafsey D.E."/>
            <person name="Walton C."/>
            <person name="Walker B."/>
            <person name="Young S.K."/>
            <person name="Zeng Q."/>
            <person name="Gargeya S."/>
            <person name="Fitzgerald M."/>
            <person name="Haas B."/>
            <person name="Abouelleil A."/>
            <person name="Allen A.W."/>
            <person name="Alvarado L."/>
            <person name="Arachchi H.M."/>
            <person name="Berlin A.M."/>
            <person name="Chapman S.B."/>
            <person name="Gainer-Dewar J."/>
            <person name="Goldberg J."/>
            <person name="Griggs A."/>
            <person name="Gujja S."/>
            <person name="Hansen M."/>
            <person name="Howarth C."/>
            <person name="Imamovic A."/>
            <person name="Ireland A."/>
            <person name="Larimer J."/>
            <person name="McCowan C."/>
            <person name="Murphy C."/>
            <person name="Pearson M."/>
            <person name="Poon T.W."/>
            <person name="Priest M."/>
            <person name="Roberts A."/>
            <person name="Saif S."/>
            <person name="Shea T."/>
            <person name="Sisk P."/>
            <person name="Sykes S."/>
            <person name="Wortman J."/>
            <person name="Nusbaum C."/>
            <person name="Birren B."/>
        </authorList>
    </citation>
    <scope>NUCLEOTIDE SEQUENCE [LARGE SCALE GENOMIC DNA]</scope>
    <source>
        <strain evidence="12">WRAIR2</strain>
    </source>
</reference>
<keyword evidence="2" id="KW-0479">Metal-binding</keyword>
<keyword evidence="5" id="KW-0862">Zinc</keyword>
<keyword evidence="7" id="KW-0804">Transcription</keyword>
<evidence type="ECO:0000256" key="9">
    <source>
        <dbReference type="PROSITE-ProRule" id="PRU00042"/>
    </source>
</evidence>
<evidence type="ECO:0000256" key="1">
    <source>
        <dbReference type="ARBA" id="ARBA00004123"/>
    </source>
</evidence>
<keyword evidence="12" id="KW-1185">Reference proteome</keyword>
<evidence type="ECO:0000259" key="10">
    <source>
        <dbReference type="PROSITE" id="PS50157"/>
    </source>
</evidence>
<keyword evidence="6" id="KW-0805">Transcription regulation</keyword>
<evidence type="ECO:0000313" key="12">
    <source>
        <dbReference type="Proteomes" id="UP000075884"/>
    </source>
</evidence>
<dbReference type="FunFam" id="3.30.160.60:FF:000446">
    <property type="entry name" value="Zinc finger protein"/>
    <property type="match status" value="1"/>
</dbReference>
<proteinExistence type="predicted"/>
<dbReference type="STRING" id="7168.A0A182NGS7"/>
<evidence type="ECO:0000313" key="11">
    <source>
        <dbReference type="EnsemblMetazoa" id="ADIR006850-PA"/>
    </source>
</evidence>
<dbReference type="InterPro" id="IPR013087">
    <property type="entry name" value="Znf_C2H2_type"/>
</dbReference>
<keyword evidence="4 9" id="KW-0863">Zinc-finger</keyword>
<feature type="domain" description="C2H2-type" evidence="10">
    <location>
        <begin position="374"/>
        <end position="402"/>
    </location>
</feature>
<dbReference type="GO" id="GO:0008270">
    <property type="term" value="F:zinc ion binding"/>
    <property type="evidence" value="ECO:0007669"/>
    <property type="project" value="UniProtKB-KW"/>
</dbReference>
<keyword evidence="3" id="KW-0677">Repeat</keyword>
<name>A0A182NGS7_9DIPT</name>
<accession>A0A182NGS7</accession>
<evidence type="ECO:0000256" key="5">
    <source>
        <dbReference type="ARBA" id="ARBA00022833"/>
    </source>
</evidence>
<feature type="domain" description="C2H2-type" evidence="10">
    <location>
        <begin position="430"/>
        <end position="457"/>
    </location>
</feature>
<evidence type="ECO:0000256" key="7">
    <source>
        <dbReference type="ARBA" id="ARBA00023163"/>
    </source>
</evidence>
<dbReference type="SMART" id="SM00355">
    <property type="entry name" value="ZnF_C2H2"/>
    <property type="match status" value="6"/>
</dbReference>
<keyword evidence="8" id="KW-0539">Nucleus</keyword>
<dbReference type="EnsemblMetazoa" id="ADIR006850-RA">
    <property type="protein sequence ID" value="ADIR006850-PA"/>
    <property type="gene ID" value="ADIR006850"/>
</dbReference>
<evidence type="ECO:0000256" key="8">
    <source>
        <dbReference type="ARBA" id="ARBA00023242"/>
    </source>
</evidence>
<protein>
    <recommendedName>
        <fullName evidence="10">C2H2-type domain-containing protein</fullName>
    </recommendedName>
</protein>
<reference evidence="11" key="2">
    <citation type="submission" date="2020-05" db="UniProtKB">
        <authorList>
            <consortium name="EnsemblMetazoa"/>
        </authorList>
    </citation>
    <scope>IDENTIFICATION</scope>
    <source>
        <strain evidence="11">WRAIR2</strain>
    </source>
</reference>
<dbReference type="VEuPathDB" id="VectorBase:ADIR006850"/>
<dbReference type="AlphaFoldDB" id="A0A182NGS7"/>
<dbReference type="SUPFAM" id="SSF57667">
    <property type="entry name" value="beta-beta-alpha zinc fingers"/>
    <property type="match status" value="3"/>
</dbReference>
<dbReference type="Gene3D" id="3.30.160.60">
    <property type="entry name" value="Classic Zinc Finger"/>
    <property type="match status" value="3"/>
</dbReference>
<organism evidence="11 12">
    <name type="scientific">Anopheles dirus</name>
    <dbReference type="NCBI Taxonomy" id="7168"/>
    <lineage>
        <taxon>Eukaryota</taxon>
        <taxon>Metazoa</taxon>
        <taxon>Ecdysozoa</taxon>
        <taxon>Arthropoda</taxon>
        <taxon>Hexapoda</taxon>
        <taxon>Insecta</taxon>
        <taxon>Pterygota</taxon>
        <taxon>Neoptera</taxon>
        <taxon>Endopterygota</taxon>
        <taxon>Diptera</taxon>
        <taxon>Nematocera</taxon>
        <taxon>Culicoidea</taxon>
        <taxon>Culicidae</taxon>
        <taxon>Anophelinae</taxon>
        <taxon>Anopheles</taxon>
    </lineage>
</organism>
<evidence type="ECO:0000256" key="4">
    <source>
        <dbReference type="ARBA" id="ARBA00022771"/>
    </source>
</evidence>
<dbReference type="InterPro" id="IPR050636">
    <property type="entry name" value="C2H2-ZF_domain-containing"/>
</dbReference>
<dbReference type="PANTHER" id="PTHR47772:SF12">
    <property type="entry name" value="RB-ASSOCIATED KRAB ZINC FINGER-RELATED"/>
    <property type="match status" value="1"/>
</dbReference>
<evidence type="ECO:0000256" key="3">
    <source>
        <dbReference type="ARBA" id="ARBA00022737"/>
    </source>
</evidence>
<dbReference type="Pfam" id="PF00096">
    <property type="entry name" value="zf-C2H2"/>
    <property type="match status" value="3"/>
</dbReference>
<feature type="domain" description="C2H2-type" evidence="10">
    <location>
        <begin position="458"/>
        <end position="486"/>
    </location>
</feature>
<dbReference type="PANTHER" id="PTHR47772">
    <property type="entry name" value="ZINC FINGER PROTEIN 200"/>
    <property type="match status" value="1"/>
</dbReference>
<evidence type="ECO:0000256" key="2">
    <source>
        <dbReference type="ARBA" id="ARBA00022723"/>
    </source>
</evidence>
<dbReference type="PROSITE" id="PS50157">
    <property type="entry name" value="ZINC_FINGER_C2H2_2"/>
    <property type="match status" value="4"/>
</dbReference>
<comment type="subcellular location">
    <subcellularLocation>
        <location evidence="1">Nucleus</location>
    </subcellularLocation>
</comment>